<keyword evidence="4" id="KW-0479">Metal-binding</keyword>
<name>A0AAV0D3W9_9ASTE</name>
<keyword evidence="8" id="KW-0862">Zinc</keyword>
<proteinExistence type="inferred from homology"/>
<evidence type="ECO:0000256" key="7">
    <source>
        <dbReference type="ARBA" id="ARBA00022786"/>
    </source>
</evidence>
<keyword evidence="3" id="KW-0808">Transferase</keyword>
<dbReference type="InterPro" id="IPR013083">
    <property type="entry name" value="Znf_RING/FYVE/PHD"/>
</dbReference>
<evidence type="ECO:0000256" key="2">
    <source>
        <dbReference type="ARBA" id="ARBA00005884"/>
    </source>
</evidence>
<feature type="region of interest" description="Disordered" evidence="10">
    <location>
        <begin position="72"/>
        <end position="96"/>
    </location>
</feature>
<comment type="function">
    <text evidence="1">Might act as an E3 ubiquitin-protein ligase, or as part of E3 complex, which accepts ubiquitin from specific E2 ubiquitin-conjugating enzymes and then transfers it to substrates.</text>
</comment>
<evidence type="ECO:0000256" key="9">
    <source>
        <dbReference type="PROSITE-ProRule" id="PRU00175"/>
    </source>
</evidence>
<evidence type="ECO:0000256" key="8">
    <source>
        <dbReference type="ARBA" id="ARBA00022833"/>
    </source>
</evidence>
<dbReference type="EMBL" id="CAMAPF010000064">
    <property type="protein sequence ID" value="CAH9090534.1"/>
    <property type="molecule type" value="Genomic_DNA"/>
</dbReference>
<evidence type="ECO:0000256" key="5">
    <source>
        <dbReference type="ARBA" id="ARBA00022737"/>
    </source>
</evidence>
<evidence type="ECO:0000313" key="13">
    <source>
        <dbReference type="EMBL" id="CAH9090534.1"/>
    </source>
</evidence>
<comment type="caution">
    <text evidence="13">The sequence shown here is derived from an EMBL/GenBank/DDBJ whole genome shotgun (WGS) entry which is preliminary data.</text>
</comment>
<dbReference type="InterPro" id="IPR044066">
    <property type="entry name" value="TRIAD_supradom"/>
</dbReference>
<evidence type="ECO:0000256" key="3">
    <source>
        <dbReference type="ARBA" id="ARBA00022679"/>
    </source>
</evidence>
<evidence type="ECO:0000259" key="11">
    <source>
        <dbReference type="PROSITE" id="PS50089"/>
    </source>
</evidence>
<reference evidence="13" key="1">
    <citation type="submission" date="2022-07" db="EMBL/GenBank/DDBJ databases">
        <authorList>
            <person name="Macas J."/>
            <person name="Novak P."/>
            <person name="Neumann P."/>
        </authorList>
    </citation>
    <scope>NUCLEOTIDE SEQUENCE</scope>
</reference>
<dbReference type="PANTHER" id="PTHR11685">
    <property type="entry name" value="RBR FAMILY RING FINGER AND IBR DOMAIN-CONTAINING"/>
    <property type="match status" value="1"/>
</dbReference>
<dbReference type="InterPro" id="IPR031127">
    <property type="entry name" value="E3_UB_ligase_RBR"/>
</dbReference>
<dbReference type="GO" id="GO:0004842">
    <property type="term" value="F:ubiquitin-protein transferase activity"/>
    <property type="evidence" value="ECO:0007669"/>
    <property type="project" value="InterPro"/>
</dbReference>
<dbReference type="Pfam" id="PF00097">
    <property type="entry name" value="zf-C3HC4"/>
    <property type="match status" value="1"/>
</dbReference>
<accession>A0AAV0D3W9</accession>
<dbReference type="PROSITE" id="PS51873">
    <property type="entry name" value="TRIAD"/>
    <property type="match status" value="1"/>
</dbReference>
<dbReference type="PROSITE" id="PS00518">
    <property type="entry name" value="ZF_RING_1"/>
    <property type="match status" value="1"/>
</dbReference>
<evidence type="ECO:0000256" key="10">
    <source>
        <dbReference type="SAM" id="MobiDB-lite"/>
    </source>
</evidence>
<keyword evidence="14" id="KW-1185">Reference proteome</keyword>
<dbReference type="GO" id="GO:0008270">
    <property type="term" value="F:zinc ion binding"/>
    <property type="evidence" value="ECO:0007669"/>
    <property type="project" value="UniProtKB-KW"/>
</dbReference>
<evidence type="ECO:0000313" key="14">
    <source>
        <dbReference type="Proteomes" id="UP001152523"/>
    </source>
</evidence>
<keyword evidence="7" id="KW-0833">Ubl conjugation pathway</keyword>
<comment type="similarity">
    <text evidence="2">Belongs to the RBR family. Ariadne subfamily.</text>
</comment>
<dbReference type="AlphaFoldDB" id="A0AAV0D3W9"/>
<dbReference type="SUPFAM" id="SSF57850">
    <property type="entry name" value="RING/U-box"/>
    <property type="match status" value="1"/>
</dbReference>
<feature type="domain" description="RING-type" evidence="12">
    <location>
        <begin position="122"/>
        <end position="291"/>
    </location>
</feature>
<dbReference type="InterPro" id="IPR017907">
    <property type="entry name" value="Znf_RING_CS"/>
</dbReference>
<evidence type="ECO:0000256" key="6">
    <source>
        <dbReference type="ARBA" id="ARBA00022771"/>
    </source>
</evidence>
<protein>
    <submittedName>
        <fullName evidence="13">Uncharacterized protein</fullName>
    </submittedName>
</protein>
<dbReference type="InterPro" id="IPR018957">
    <property type="entry name" value="Znf_C3HC4_RING-type"/>
</dbReference>
<dbReference type="PROSITE" id="PS50089">
    <property type="entry name" value="ZF_RING_2"/>
    <property type="match status" value="1"/>
</dbReference>
<keyword evidence="6 9" id="KW-0863">Zinc-finger</keyword>
<keyword evidence="5" id="KW-0677">Repeat</keyword>
<evidence type="ECO:0000256" key="4">
    <source>
        <dbReference type="ARBA" id="ARBA00022723"/>
    </source>
</evidence>
<evidence type="ECO:0000259" key="12">
    <source>
        <dbReference type="PROSITE" id="PS51873"/>
    </source>
</evidence>
<evidence type="ECO:0000256" key="1">
    <source>
        <dbReference type="ARBA" id="ARBA00003976"/>
    </source>
</evidence>
<gene>
    <name evidence="13" type="ORF">CEPIT_LOCUS11328</name>
</gene>
<feature type="domain" description="RING-type" evidence="11">
    <location>
        <begin position="126"/>
        <end position="171"/>
    </location>
</feature>
<organism evidence="13 14">
    <name type="scientific">Cuscuta epithymum</name>
    <dbReference type="NCBI Taxonomy" id="186058"/>
    <lineage>
        <taxon>Eukaryota</taxon>
        <taxon>Viridiplantae</taxon>
        <taxon>Streptophyta</taxon>
        <taxon>Embryophyta</taxon>
        <taxon>Tracheophyta</taxon>
        <taxon>Spermatophyta</taxon>
        <taxon>Magnoliopsida</taxon>
        <taxon>eudicotyledons</taxon>
        <taxon>Gunneridae</taxon>
        <taxon>Pentapetalae</taxon>
        <taxon>asterids</taxon>
        <taxon>lamiids</taxon>
        <taxon>Solanales</taxon>
        <taxon>Convolvulaceae</taxon>
        <taxon>Cuscuteae</taxon>
        <taxon>Cuscuta</taxon>
        <taxon>Cuscuta subgen. Cuscuta</taxon>
    </lineage>
</organism>
<dbReference type="GO" id="GO:0016567">
    <property type="term" value="P:protein ubiquitination"/>
    <property type="evidence" value="ECO:0007669"/>
    <property type="project" value="InterPro"/>
</dbReference>
<dbReference type="InterPro" id="IPR001841">
    <property type="entry name" value="Znf_RING"/>
</dbReference>
<dbReference type="Gene3D" id="3.30.40.10">
    <property type="entry name" value="Zinc/RING finger domain, C3HC4 (zinc finger)"/>
    <property type="match status" value="1"/>
</dbReference>
<sequence>MHKSSQHRIRRVARRLPSHYMKRKMDNYGGGCPKKPPLFGASPKFSNSAVLDLAPQDSALELLIRVAESLGLIQSPSPPSSPPPSRRPDEKMKGKANSLCSVKEISSFPPPRNGHQERGEPSRVFCSICDDAKPPNAMKRGTDCRHVYCHECIREYVRVEIKEDIHGIKCPDSDCKKNLCMEFCLDSSDSKELVETWVNAKRECEALAKLCIIRCPFKDCSRTFLDDRKDFLIKACPFCWKLFCRDCEVKWHMGMDCGEYKWSLHMRTVLRLHQVIGRVRRVLINGLSFHK</sequence>
<feature type="compositionally biased region" description="Pro residues" evidence="10">
    <location>
        <begin position="76"/>
        <end position="85"/>
    </location>
</feature>
<dbReference type="Proteomes" id="UP001152523">
    <property type="component" value="Unassembled WGS sequence"/>
</dbReference>